<dbReference type="RefSeq" id="WP_198339429.1">
    <property type="nucleotide sequence ID" value="NZ_JBBBPJ010000005.1"/>
</dbReference>
<reference evidence="2" key="1">
    <citation type="submission" date="2023-07" db="EMBL/GenBank/DDBJ databases">
        <title>Identification of Pectobacterium versatile causing blackleg of potato from New York State with a whole genome sequencing approach.</title>
        <authorList>
            <person name="Ma X."/>
            <person name="Swingle B."/>
        </authorList>
    </citation>
    <scope>NUCLEOTIDE SEQUENCE [LARGE SCALE GENOMIC DNA]</scope>
    <source>
        <strain evidence="2">NY1588A</strain>
    </source>
</reference>
<dbReference type="Proteomes" id="UP001194579">
    <property type="component" value="Unassembled WGS sequence"/>
</dbReference>
<gene>
    <name evidence="1" type="ORF">F6Q06_08690</name>
</gene>
<comment type="caution">
    <text evidence="1">The sequence shown here is derived from an EMBL/GenBank/DDBJ whole genome shotgun (WGS) entry which is preliminary data.</text>
</comment>
<evidence type="ECO:0008006" key="3">
    <source>
        <dbReference type="Google" id="ProtNLM"/>
    </source>
</evidence>
<organism evidence="1 2">
    <name type="scientific">Pectobacterium parmentieri</name>
    <dbReference type="NCBI Taxonomy" id="1905730"/>
    <lineage>
        <taxon>Bacteria</taxon>
        <taxon>Pseudomonadati</taxon>
        <taxon>Pseudomonadota</taxon>
        <taxon>Gammaproteobacteria</taxon>
        <taxon>Enterobacterales</taxon>
        <taxon>Pectobacteriaceae</taxon>
        <taxon>Pectobacterium</taxon>
    </lineage>
</organism>
<sequence length="214" mass="23879">MPLFRESGGVFAPIQRLDINDNGAIKNVIAAWVCDNGTFKPVFPNERQYHDPSAYYDISNATNPSVQKTTDTARQEAWLISPCHIPVFSTAVNDVDWSIAETIVISTGEPLMMDAFSTGGAQPSCKFIEFKGGNDVRLGAYHSTNRNLAVTALWGPLAQGPSGAYNYLKPLTHPTEFSDKYNKQLGVRWRWHSTINDMYFEHIFTNASMIIMPL</sequence>
<protein>
    <recommendedName>
        <fullName evidence="3">Carboxylic ester hydrolase</fullName>
    </recommendedName>
</protein>
<accession>A0ABS0S0M5</accession>
<evidence type="ECO:0000313" key="1">
    <source>
        <dbReference type="EMBL" id="MBI0554565.1"/>
    </source>
</evidence>
<name>A0ABS0S0M5_PECPM</name>
<keyword evidence="2" id="KW-1185">Reference proteome</keyword>
<evidence type="ECO:0000313" key="2">
    <source>
        <dbReference type="Proteomes" id="UP001194579"/>
    </source>
</evidence>
<proteinExistence type="predicted"/>
<dbReference type="EMBL" id="WABS01000013">
    <property type="protein sequence ID" value="MBI0554565.1"/>
    <property type="molecule type" value="Genomic_DNA"/>
</dbReference>